<sequence length="343" mass="38346">MKKKFYLCVMITTALAFSGCRNAEREVSSTKASENISYSHEFDTDSNSHENLFAISYQVPLSWDCSNADNGNYYYPENGMLYVSTDASPFQVTKHDKQNNYIDGFSSEIDEFQELDRYTTDIAGVDALVFEFNGIISQEHVDGKSYVFTYGDLLYCFIYSDFITDAPYISHMKDFEEIINSISFPPLADEKSTKEAETNFSEKSDVDTELHSENNTTDNEVLGDAADAVDAVTSEAVADTIYQEILDEYTKKIQEATPGLIEEYNTEAASKSGDINALAEISNAKISKLAEISNEGIEKMASLMLKNGDESSVYEEWAGKLTNVYMEQSQQITDAYMSSAVPQ</sequence>
<gene>
    <name evidence="3" type="ORF">DQQ01_12730</name>
</gene>
<keyword evidence="4" id="KW-1185">Reference proteome</keyword>
<dbReference type="Proteomes" id="UP000250003">
    <property type="component" value="Chromosome"/>
</dbReference>
<dbReference type="EMBL" id="CP030280">
    <property type="protein sequence ID" value="AWY98864.1"/>
    <property type="molecule type" value="Genomic_DNA"/>
</dbReference>
<accession>A0A2Z4UDC6</accession>
<proteinExistence type="predicted"/>
<evidence type="ECO:0000313" key="3">
    <source>
        <dbReference type="EMBL" id="AWY98864.1"/>
    </source>
</evidence>
<evidence type="ECO:0000313" key="4">
    <source>
        <dbReference type="Proteomes" id="UP000250003"/>
    </source>
</evidence>
<feature type="compositionally biased region" description="Basic and acidic residues" evidence="1">
    <location>
        <begin position="189"/>
        <end position="212"/>
    </location>
</feature>
<evidence type="ECO:0000256" key="1">
    <source>
        <dbReference type="SAM" id="MobiDB-lite"/>
    </source>
</evidence>
<name>A0A2Z4UDC6_9FIRM</name>
<keyword evidence="2" id="KW-0732">Signal</keyword>
<feature type="signal peptide" evidence="2">
    <location>
        <begin position="1"/>
        <end position="23"/>
    </location>
</feature>
<organism evidence="3 4">
    <name type="scientific">Blautia argi</name>
    <dbReference type="NCBI Taxonomy" id="1912897"/>
    <lineage>
        <taxon>Bacteria</taxon>
        <taxon>Bacillati</taxon>
        <taxon>Bacillota</taxon>
        <taxon>Clostridia</taxon>
        <taxon>Lachnospirales</taxon>
        <taxon>Lachnospiraceae</taxon>
        <taxon>Blautia</taxon>
    </lineage>
</organism>
<dbReference type="KEGG" id="blau:DQQ01_12730"/>
<protein>
    <submittedName>
        <fullName evidence="3">Uncharacterized protein</fullName>
    </submittedName>
</protein>
<feature type="region of interest" description="Disordered" evidence="1">
    <location>
        <begin position="189"/>
        <end position="221"/>
    </location>
</feature>
<evidence type="ECO:0000256" key="2">
    <source>
        <dbReference type="SAM" id="SignalP"/>
    </source>
</evidence>
<dbReference type="RefSeq" id="WP_111920350.1">
    <property type="nucleotide sequence ID" value="NZ_CP030280.1"/>
</dbReference>
<dbReference type="Gene3D" id="3.40.1000.10">
    <property type="entry name" value="Mog1/PsbP, alpha/beta/alpha sandwich"/>
    <property type="match status" value="1"/>
</dbReference>
<reference evidence="4" key="1">
    <citation type="submission" date="2018-06" db="EMBL/GenBank/DDBJ databases">
        <title>Description of Blautia argi sp. nov., a new anaerobic isolated from dog feces.</title>
        <authorList>
            <person name="Chang Y.-H."/>
            <person name="Paek J."/>
            <person name="Shin Y."/>
        </authorList>
    </citation>
    <scope>NUCLEOTIDE SEQUENCE [LARGE SCALE GENOMIC DNA]</scope>
    <source>
        <strain evidence="4">KCTC 15426</strain>
    </source>
</reference>
<dbReference type="PROSITE" id="PS51257">
    <property type="entry name" value="PROKAR_LIPOPROTEIN"/>
    <property type="match status" value="1"/>
</dbReference>
<dbReference type="AlphaFoldDB" id="A0A2Z4UDC6"/>
<dbReference type="OrthoDB" id="1843719at2"/>
<feature type="chain" id="PRO_5038391387" evidence="2">
    <location>
        <begin position="24"/>
        <end position="343"/>
    </location>
</feature>